<evidence type="ECO:0000313" key="4">
    <source>
        <dbReference type="EMBL" id="GIL93830.1"/>
    </source>
</evidence>
<dbReference type="Pfam" id="PF25904">
    <property type="entry name" value="Tmrp11_N"/>
    <property type="match status" value="1"/>
</dbReference>
<evidence type="ECO:0000256" key="2">
    <source>
        <dbReference type="ARBA" id="ARBA00022679"/>
    </source>
</evidence>
<dbReference type="PANTHER" id="PTHR13370:SF3">
    <property type="entry name" value="TRNA (GUANINE(10)-N2)-METHYLTRANSFERASE HOMOLOG"/>
    <property type="match status" value="1"/>
</dbReference>
<keyword evidence="1" id="KW-0489">Methyltransferase</keyword>
<dbReference type="GO" id="GO:0032259">
    <property type="term" value="P:methylation"/>
    <property type="evidence" value="ECO:0007669"/>
    <property type="project" value="UniProtKB-KW"/>
</dbReference>
<dbReference type="GO" id="GO:0008168">
    <property type="term" value="F:methyltransferase activity"/>
    <property type="evidence" value="ECO:0007669"/>
    <property type="project" value="UniProtKB-KW"/>
</dbReference>
<dbReference type="AlphaFoldDB" id="A0A8J4G2C4"/>
<comment type="caution">
    <text evidence="4">The sequence shown here is derived from an EMBL/GenBank/DDBJ whole genome shotgun (WGS) entry which is preliminary data.</text>
</comment>
<feature type="domain" description="tRNA (guanine(10)-N(2))-methyltransferase TRMT11 N-terminal" evidence="3">
    <location>
        <begin position="23"/>
        <end position="157"/>
    </location>
</feature>
<proteinExistence type="predicted"/>
<evidence type="ECO:0000259" key="3">
    <source>
        <dbReference type="Pfam" id="PF25904"/>
    </source>
</evidence>
<dbReference type="GO" id="GO:0005737">
    <property type="term" value="C:cytoplasm"/>
    <property type="evidence" value="ECO:0007669"/>
    <property type="project" value="TreeGrafter"/>
</dbReference>
<gene>
    <name evidence="4" type="ORF">Vretimale_203</name>
</gene>
<dbReference type="InterPro" id="IPR059073">
    <property type="entry name" value="TRMT11_N"/>
</dbReference>
<evidence type="ECO:0000313" key="5">
    <source>
        <dbReference type="Proteomes" id="UP000722791"/>
    </source>
</evidence>
<name>A0A8J4G2C4_9CHLO</name>
<reference evidence="4" key="1">
    <citation type="journal article" date="2021" name="Proc. Natl. Acad. Sci. U.S.A.">
        <title>Three genomes in the algal genus Volvox reveal the fate of a haploid sex-determining region after a transition to homothallism.</title>
        <authorList>
            <person name="Yamamoto K."/>
            <person name="Hamaji T."/>
            <person name="Kawai-Toyooka H."/>
            <person name="Matsuzaki R."/>
            <person name="Takahashi F."/>
            <person name="Nishimura Y."/>
            <person name="Kawachi M."/>
            <person name="Noguchi H."/>
            <person name="Minakuchi Y."/>
            <person name="Umen J.G."/>
            <person name="Toyoda A."/>
            <person name="Nozaki H."/>
        </authorList>
    </citation>
    <scope>NUCLEOTIDE SEQUENCE</scope>
    <source>
        <strain evidence="4">NIES-3785</strain>
    </source>
</reference>
<accession>A0A8J4G2C4</accession>
<keyword evidence="2" id="KW-0808">Transferase</keyword>
<dbReference type="EMBL" id="BNCQ01000001">
    <property type="protein sequence ID" value="GIL93830.1"/>
    <property type="molecule type" value="Genomic_DNA"/>
</dbReference>
<sequence>MVRVVPNAGVDDRADDAPSTSGKEYLTYFVHRLLEFRRPELESIAQTAGCKDEQLQWRAPAGDVDHSPFWYLTLPSEDAAVQISKRMILTKMLVEVWAEGENWDELRAAFEAFPGDRKSAWLRPDLTFRVVVESFGSSLPMDEQLELIERLEFIPFKRLYVFPPGFPAPIPCRAPYGSFPLYDVTHNTRAPYGYATPRHGWPLMVGGCSR</sequence>
<protein>
    <recommendedName>
        <fullName evidence="3">tRNA (guanine(10)-N(2))-methyltransferase TRMT11 N-terminal domain-containing protein</fullName>
    </recommendedName>
</protein>
<dbReference type="PANTHER" id="PTHR13370">
    <property type="entry name" value="RNA METHYLASE-RELATED"/>
    <property type="match status" value="1"/>
</dbReference>
<organism evidence="4 5">
    <name type="scientific">Volvox reticuliferus</name>
    <dbReference type="NCBI Taxonomy" id="1737510"/>
    <lineage>
        <taxon>Eukaryota</taxon>
        <taxon>Viridiplantae</taxon>
        <taxon>Chlorophyta</taxon>
        <taxon>core chlorophytes</taxon>
        <taxon>Chlorophyceae</taxon>
        <taxon>CS clade</taxon>
        <taxon>Chlamydomonadales</taxon>
        <taxon>Volvocaceae</taxon>
        <taxon>Volvox</taxon>
    </lineage>
</organism>
<dbReference type="Proteomes" id="UP000722791">
    <property type="component" value="Unassembled WGS sequence"/>
</dbReference>
<evidence type="ECO:0000256" key="1">
    <source>
        <dbReference type="ARBA" id="ARBA00022603"/>
    </source>
</evidence>